<evidence type="ECO:0000256" key="6">
    <source>
        <dbReference type="RuleBase" id="RU367047"/>
    </source>
</evidence>
<evidence type="ECO:0000256" key="5">
    <source>
        <dbReference type="ARBA" id="ARBA00023295"/>
    </source>
</evidence>
<dbReference type="SUPFAM" id="SSF48208">
    <property type="entry name" value="Six-hairpin glycosidases"/>
    <property type="match status" value="1"/>
</dbReference>
<reference evidence="8" key="1">
    <citation type="submission" date="2018-02" db="EMBL/GenBank/DDBJ databases">
        <authorList>
            <person name="Cohen D.B."/>
            <person name="Kent A.D."/>
        </authorList>
    </citation>
    <scope>NUCLEOTIDE SEQUENCE</scope>
</reference>
<evidence type="ECO:0000313" key="8">
    <source>
        <dbReference type="EMBL" id="SPC79586.1"/>
    </source>
</evidence>
<comment type="catalytic activity">
    <reaction evidence="1 6">
        <text>Hydrolysis of terminal non-reducing beta-D-fructofuranoside residues in beta-D-fructofuranosides.</text>
        <dbReference type="EC" id="3.2.1.26"/>
    </reaction>
</comment>
<evidence type="ECO:0000256" key="4">
    <source>
        <dbReference type="ARBA" id="ARBA00023277"/>
    </source>
</evidence>
<dbReference type="GO" id="GO:0004575">
    <property type="term" value="F:sucrose alpha-glucosidase activity"/>
    <property type="evidence" value="ECO:0007669"/>
    <property type="project" value="TreeGrafter"/>
</dbReference>
<dbReference type="PANTHER" id="PTHR31916:SF37">
    <property type="entry name" value="ALKALINE_NEUTRAL INVERTASE"/>
    <property type="match status" value="1"/>
</dbReference>
<dbReference type="AlphaFoldDB" id="A0A2N9EL29"/>
<dbReference type="EMBL" id="OIVN01000400">
    <property type="protein sequence ID" value="SPC79586.1"/>
    <property type="molecule type" value="Genomic_DNA"/>
</dbReference>
<keyword evidence="5 6" id="KW-0326">Glycosidase</keyword>
<feature type="region of interest" description="Disordered" evidence="7">
    <location>
        <begin position="108"/>
        <end position="239"/>
    </location>
</feature>
<dbReference type="FunFam" id="1.50.10.10:FF:000001">
    <property type="entry name" value="probable alkaline/neutral invertase B"/>
    <property type="match status" value="1"/>
</dbReference>
<dbReference type="GO" id="GO:0005987">
    <property type="term" value="P:sucrose catabolic process"/>
    <property type="evidence" value="ECO:0007669"/>
    <property type="project" value="TreeGrafter"/>
</dbReference>
<keyword evidence="3 6" id="KW-0378">Hydrolase</keyword>
<name>A0A2N9EL29_FAGSY</name>
<dbReference type="GO" id="GO:0033926">
    <property type="term" value="F:endo-alpha-N-acetylgalactosaminidase activity"/>
    <property type="evidence" value="ECO:0007669"/>
    <property type="project" value="UniProtKB-UniRule"/>
</dbReference>
<keyword evidence="4 6" id="KW-0119">Carbohydrate metabolism</keyword>
<feature type="compositionally biased region" description="Basic and acidic residues" evidence="7">
    <location>
        <begin position="166"/>
        <end position="177"/>
    </location>
</feature>
<feature type="compositionally biased region" description="Basic and acidic residues" evidence="7">
    <location>
        <begin position="222"/>
        <end position="233"/>
    </location>
</feature>
<dbReference type="InterPro" id="IPR012341">
    <property type="entry name" value="6hp_glycosidase-like_sf"/>
</dbReference>
<sequence length="740" mass="82432">MAPTLGKLLAVLREDEASEPPKPAPVSGPYDSVNLQDQQAYQESSPEKAQSPTGEKELPDNDAEVAQSLLDLRLIEKQESKAESPAGANELPVNKAVNAEMLLDLQLTEKQESQAQSPAGAKELPVNEAKVSESLLDLQQKVSSVSENPSTNSVSATENESTSTDKGSDPLENEGSKSIENSPDYIVIDPSLAPKEKESPKASGSSKNASPKSEEESSISHSPEKGEAPEPKTKKSVKMKRNENELVFENPSVPKIATLKPCPSVGMSLENYDLIKDNSPAFKSNGGNGESSAMVEEAWEMLKKSYVYFKGKEVGTLAAMDPSAEALNYNQVFVRDFVPSGLAYLMKVPPEPEIVKNFLLKTLHLQGWEKRIDNFTLGEGVMPASFKVLFDSHRQKETLVADFGGSAIGRVAPLDSGFWWIILLRSYTKCTGDYALAELPAVQRGMKLILNLCLSDGFDTFPTLLCADGCSMIDRRMGIYGYPIEIQALFYFALRCARQMLKPERDGKELIERIDKRITALSFHVQEYFWLDFTQLNKIYRYKTEEYSQTAVNKFNVMPESIPEWVFDFMPLRGGYLIGNVSPARMDFRWFLVGNCIAILSCLATSAQATAIMDLVEERWEDLVGEMPLKIVYPALEGHEVEDFLLWLLTAACIKSGRPQIAKRAIELVEQRLSKDGWPEYYDGKTGRYIGKQARKYQTWSISGYLVAKLMIENPSNLFMISLEEDKKIANPRLTRSTSF</sequence>
<gene>
    <name evidence="8" type="ORF">FSB_LOCUS7468</name>
</gene>
<dbReference type="PANTHER" id="PTHR31916">
    <property type="match status" value="1"/>
</dbReference>
<evidence type="ECO:0000256" key="2">
    <source>
        <dbReference type="ARBA" id="ARBA00007671"/>
    </source>
</evidence>
<feature type="compositionally biased region" description="Polar residues" evidence="7">
    <location>
        <begin position="33"/>
        <end position="53"/>
    </location>
</feature>
<dbReference type="InterPro" id="IPR008928">
    <property type="entry name" value="6-hairpin_glycosidase_sf"/>
</dbReference>
<feature type="region of interest" description="Disordered" evidence="7">
    <location>
        <begin position="1"/>
        <end position="66"/>
    </location>
</feature>
<comment type="similarity">
    <text evidence="2 6">Belongs to the glycosyl hydrolase 100 family.</text>
</comment>
<protein>
    <recommendedName>
        <fullName evidence="6">Alkaline/neutral invertase</fullName>
        <ecNumber evidence="6">3.2.1.26</ecNumber>
    </recommendedName>
</protein>
<dbReference type="EC" id="3.2.1.26" evidence="6"/>
<proteinExistence type="inferred from homology"/>
<dbReference type="InterPro" id="IPR024746">
    <property type="entry name" value="Glyco_hydro_100"/>
</dbReference>
<organism evidence="8">
    <name type="scientific">Fagus sylvatica</name>
    <name type="common">Beechnut</name>
    <dbReference type="NCBI Taxonomy" id="28930"/>
    <lineage>
        <taxon>Eukaryota</taxon>
        <taxon>Viridiplantae</taxon>
        <taxon>Streptophyta</taxon>
        <taxon>Embryophyta</taxon>
        <taxon>Tracheophyta</taxon>
        <taxon>Spermatophyta</taxon>
        <taxon>Magnoliopsida</taxon>
        <taxon>eudicotyledons</taxon>
        <taxon>Gunneridae</taxon>
        <taxon>Pentapetalae</taxon>
        <taxon>rosids</taxon>
        <taxon>fabids</taxon>
        <taxon>Fagales</taxon>
        <taxon>Fagaceae</taxon>
        <taxon>Fagus</taxon>
    </lineage>
</organism>
<comment type="function">
    <text evidence="6">Invertase that cleaves sucrose into glucose and fructose.</text>
</comment>
<evidence type="ECO:0000256" key="7">
    <source>
        <dbReference type="SAM" id="MobiDB-lite"/>
    </source>
</evidence>
<evidence type="ECO:0000256" key="1">
    <source>
        <dbReference type="ARBA" id="ARBA00000094"/>
    </source>
</evidence>
<accession>A0A2N9EL29</accession>
<dbReference type="Pfam" id="PF12899">
    <property type="entry name" value="Glyco_hydro_100"/>
    <property type="match status" value="2"/>
</dbReference>
<evidence type="ECO:0000256" key="3">
    <source>
        <dbReference type="ARBA" id="ARBA00022801"/>
    </source>
</evidence>
<feature type="compositionally biased region" description="Polar residues" evidence="7">
    <location>
        <begin position="140"/>
        <end position="165"/>
    </location>
</feature>
<dbReference type="Gene3D" id="1.50.10.10">
    <property type="match status" value="1"/>
</dbReference>